<reference evidence="1" key="1">
    <citation type="submission" date="2019-04" db="EMBL/GenBank/DDBJ databases">
        <title>Evolution of Biomass-Degrading Anaerobic Consortia Revealed by Metagenomics.</title>
        <authorList>
            <person name="Peng X."/>
        </authorList>
    </citation>
    <scope>NUCLEOTIDE SEQUENCE</scope>
    <source>
        <strain evidence="1">SIG240</strain>
    </source>
</reference>
<organism evidence="1 2">
    <name type="scientific">Selenomonas ruminantium</name>
    <dbReference type="NCBI Taxonomy" id="971"/>
    <lineage>
        <taxon>Bacteria</taxon>
        <taxon>Bacillati</taxon>
        <taxon>Bacillota</taxon>
        <taxon>Negativicutes</taxon>
        <taxon>Selenomonadales</taxon>
        <taxon>Selenomonadaceae</taxon>
        <taxon>Selenomonas</taxon>
    </lineage>
</organism>
<dbReference type="Proteomes" id="UP000761380">
    <property type="component" value="Unassembled WGS sequence"/>
</dbReference>
<proteinExistence type="predicted"/>
<sequence>MTEADNIRAMSDRELAEFIGAIADCWECPAQHQCKGPATEHTKCIKAVEKWLKQEHAENLCESCENRSKKERSQYLRGRNHLICVQTVLREEDGNQ</sequence>
<dbReference type="EMBL" id="SVBY01000011">
    <property type="protein sequence ID" value="MBE6092083.1"/>
    <property type="molecule type" value="Genomic_DNA"/>
</dbReference>
<gene>
    <name evidence="1" type="ORF">E7201_02720</name>
</gene>
<comment type="caution">
    <text evidence="1">The sequence shown here is derived from an EMBL/GenBank/DDBJ whole genome shotgun (WGS) entry which is preliminary data.</text>
</comment>
<protein>
    <submittedName>
        <fullName evidence="1">Uncharacterized protein</fullName>
    </submittedName>
</protein>
<evidence type="ECO:0000313" key="1">
    <source>
        <dbReference type="EMBL" id="MBE6092083.1"/>
    </source>
</evidence>
<name>A0A927WN45_SELRU</name>
<evidence type="ECO:0000313" key="2">
    <source>
        <dbReference type="Proteomes" id="UP000761380"/>
    </source>
</evidence>
<dbReference type="AlphaFoldDB" id="A0A927WN45"/>
<accession>A0A927WN45</accession>